<evidence type="ECO:0000313" key="5">
    <source>
        <dbReference type="EMBL" id="CAB4689534.1"/>
    </source>
</evidence>
<evidence type="ECO:0000259" key="4">
    <source>
        <dbReference type="Pfam" id="PF13193"/>
    </source>
</evidence>
<evidence type="ECO:0000259" key="3">
    <source>
        <dbReference type="Pfam" id="PF00501"/>
    </source>
</evidence>
<dbReference type="InterPro" id="IPR020845">
    <property type="entry name" value="AMP-binding_CS"/>
</dbReference>
<name>A0A6J6NYE5_9ZZZZ</name>
<dbReference type="InterPro" id="IPR000873">
    <property type="entry name" value="AMP-dep_synth/lig_dom"/>
</dbReference>
<dbReference type="GO" id="GO:0031956">
    <property type="term" value="F:medium-chain fatty acid-CoA ligase activity"/>
    <property type="evidence" value="ECO:0007669"/>
    <property type="project" value="TreeGrafter"/>
</dbReference>
<dbReference type="PROSITE" id="PS00455">
    <property type="entry name" value="AMP_BINDING"/>
    <property type="match status" value="1"/>
</dbReference>
<dbReference type="EMBL" id="CAEZXS010000022">
    <property type="protein sequence ID" value="CAB4689534.1"/>
    <property type="molecule type" value="Genomic_DNA"/>
</dbReference>
<dbReference type="InterPro" id="IPR025110">
    <property type="entry name" value="AMP-bd_C"/>
</dbReference>
<dbReference type="PANTHER" id="PTHR43201">
    <property type="entry name" value="ACYL-COA SYNTHETASE"/>
    <property type="match status" value="1"/>
</dbReference>
<reference evidence="5" key="1">
    <citation type="submission" date="2020-05" db="EMBL/GenBank/DDBJ databases">
        <authorList>
            <person name="Chiriac C."/>
            <person name="Salcher M."/>
            <person name="Ghai R."/>
            <person name="Kavagutti S V."/>
        </authorList>
    </citation>
    <scope>NUCLEOTIDE SEQUENCE</scope>
</reference>
<dbReference type="InterPro" id="IPR045851">
    <property type="entry name" value="AMP-bd_C_sf"/>
</dbReference>
<feature type="domain" description="AMP-binding enzyme C-terminal" evidence="4">
    <location>
        <begin position="401"/>
        <end position="475"/>
    </location>
</feature>
<dbReference type="InterPro" id="IPR042099">
    <property type="entry name" value="ANL_N_sf"/>
</dbReference>
<comment type="similarity">
    <text evidence="1">Belongs to the ATP-dependent AMP-binding enzyme family.</text>
</comment>
<dbReference type="Gene3D" id="3.30.300.30">
    <property type="match status" value="1"/>
</dbReference>
<dbReference type="Pfam" id="PF13193">
    <property type="entry name" value="AMP-binding_C"/>
    <property type="match status" value="1"/>
</dbReference>
<gene>
    <name evidence="5" type="ORF">UFOPK2582_00321</name>
</gene>
<accession>A0A6J6NYE5</accession>
<dbReference type="GO" id="GO:0006631">
    <property type="term" value="P:fatty acid metabolic process"/>
    <property type="evidence" value="ECO:0007669"/>
    <property type="project" value="TreeGrafter"/>
</dbReference>
<dbReference type="Pfam" id="PF00501">
    <property type="entry name" value="AMP-binding"/>
    <property type="match status" value="1"/>
</dbReference>
<evidence type="ECO:0000256" key="2">
    <source>
        <dbReference type="ARBA" id="ARBA00022598"/>
    </source>
</evidence>
<dbReference type="PANTHER" id="PTHR43201:SF5">
    <property type="entry name" value="MEDIUM-CHAIN ACYL-COA LIGASE ACSF2, MITOCHONDRIAL"/>
    <property type="match status" value="1"/>
</dbReference>
<keyword evidence="2" id="KW-0436">Ligase</keyword>
<feature type="domain" description="AMP-dependent synthetase/ligase" evidence="3">
    <location>
        <begin position="1"/>
        <end position="350"/>
    </location>
</feature>
<proteinExistence type="inferred from homology"/>
<dbReference type="Gene3D" id="3.40.50.12780">
    <property type="entry name" value="N-terminal domain of ligase-like"/>
    <property type="match status" value="1"/>
</dbReference>
<dbReference type="SUPFAM" id="SSF56801">
    <property type="entry name" value="Acetyl-CoA synthetase-like"/>
    <property type="match status" value="1"/>
</dbReference>
<sequence length="487" mass="51819">MSYEQLDRWSEEAAVGLADRGVGESSVVALVLPSCPEYTVLYAACAKLGAITAGINHRLTPLERDRVVTLAQPDLILSTADLLDRRESAELIQPCGYVPADSDLADSDLPESEETEAEVLAGLRVVGGVVAPLAEDLDRPICIVFTSGTTGTPKGAVFCGRQLQFICQVDTQHTWNSPQDLGLHSSAGTSLTHLGPMTKLLGNLHSGGTSHLMKKWTALGGLEAVEQFRMPVIAGIPTQLALMLHHDSFDQFDLSCVQAVIVGGGPATPALITEARERLGVPVAVRYSCTEAGIGVGTSFQDPPEDALESVGRPHLGVELTIRSETGELLAPGKIGEITLKSPAVMSGYYKDPAASSAAFWPDGAVRTGDLGHLDTAGRLHLVGRSKEMYIRGGNNVYPMEVESVLSQHGGVAQLIIVPRPDPTMGEIGVAVLVPSDPLNPPTLEELRGFAAEQIAPFKLPSELVLRDSLPLTPMEKIDRNAIREEL</sequence>
<protein>
    <submittedName>
        <fullName evidence="5">Unannotated protein</fullName>
    </submittedName>
</protein>
<dbReference type="AlphaFoldDB" id="A0A6J6NYE5"/>
<organism evidence="5">
    <name type="scientific">freshwater metagenome</name>
    <dbReference type="NCBI Taxonomy" id="449393"/>
    <lineage>
        <taxon>unclassified sequences</taxon>
        <taxon>metagenomes</taxon>
        <taxon>ecological metagenomes</taxon>
    </lineage>
</organism>
<evidence type="ECO:0000256" key="1">
    <source>
        <dbReference type="ARBA" id="ARBA00006432"/>
    </source>
</evidence>